<dbReference type="EMBL" id="CP021886">
    <property type="protein sequence ID" value="AWI33951.1"/>
    <property type="molecule type" value="Genomic_DNA"/>
</dbReference>
<dbReference type="Proteomes" id="UP000244890">
    <property type="component" value="Chromosome"/>
</dbReference>
<dbReference type="OrthoDB" id="5329165at2"/>
<reference evidence="1 2" key="1">
    <citation type="submission" date="2017-06" db="EMBL/GenBank/DDBJ databases">
        <title>Complete genome of Helicobacter apodemus.</title>
        <authorList>
            <person name="Cho S."/>
        </authorList>
    </citation>
    <scope>NUCLEOTIDE SEQUENCE [LARGE SCALE GENOMIC DNA]</scope>
    <source>
        <strain evidence="2">SNUVETPUB-15-01</strain>
    </source>
</reference>
<evidence type="ECO:0000313" key="1">
    <source>
        <dbReference type="EMBL" id="AWI33951.1"/>
    </source>
</evidence>
<organism evidence="1 2">
    <name type="scientific">Helicobacter apodemus</name>
    <dbReference type="NCBI Taxonomy" id="135569"/>
    <lineage>
        <taxon>Bacteria</taxon>
        <taxon>Pseudomonadati</taxon>
        <taxon>Campylobacterota</taxon>
        <taxon>Epsilonproteobacteria</taxon>
        <taxon>Campylobacterales</taxon>
        <taxon>Helicobacteraceae</taxon>
        <taxon>Helicobacter</taxon>
    </lineage>
</organism>
<evidence type="ECO:0000313" key="2">
    <source>
        <dbReference type="Proteomes" id="UP000244890"/>
    </source>
</evidence>
<name>A0A2U8FCH0_9HELI</name>
<protein>
    <recommendedName>
        <fullName evidence="3">Lipopolysaccharide heptosyltransferase family protein</fullName>
    </recommendedName>
</protein>
<evidence type="ECO:0008006" key="3">
    <source>
        <dbReference type="Google" id="ProtNLM"/>
    </source>
</evidence>
<accession>A0A2U8FCH0</accession>
<sequence>MDYPKSGAKFLEFSQGNVKTFKNNEDLLNLVEFISRLDCLLSPDTGNVHIADYLRIPTLEIVRESAKRRWQGGGWGGVCECVVLPKGWYEDEEGFAKIFLQRAKDFLIQNLT</sequence>
<dbReference type="AlphaFoldDB" id="A0A2U8FCH0"/>
<proteinExistence type="predicted"/>
<dbReference type="SUPFAM" id="SSF53756">
    <property type="entry name" value="UDP-Glycosyltransferase/glycogen phosphorylase"/>
    <property type="match status" value="1"/>
</dbReference>
<dbReference type="Gene3D" id="3.40.50.2000">
    <property type="entry name" value="Glycogen Phosphorylase B"/>
    <property type="match status" value="1"/>
</dbReference>
<dbReference type="KEGG" id="had:CDV25_03600"/>
<gene>
    <name evidence="1" type="ORF">CDV25_03600</name>
</gene>